<dbReference type="RefSeq" id="WP_347949717.1">
    <property type="nucleotide sequence ID" value="NZ_JBDXMI010000001.1"/>
</dbReference>
<dbReference type="InterPro" id="IPR003593">
    <property type="entry name" value="AAA+_ATPase"/>
</dbReference>
<evidence type="ECO:0000256" key="2">
    <source>
        <dbReference type="ARBA" id="ARBA00022475"/>
    </source>
</evidence>
<proteinExistence type="predicted"/>
<dbReference type="GO" id="GO:0005524">
    <property type="term" value="F:ATP binding"/>
    <property type="evidence" value="ECO:0007669"/>
    <property type="project" value="UniProtKB-KW"/>
</dbReference>
<accession>A0ABV0IR79</accession>
<organism evidence="6 7">
    <name type="scientific">Chromobacterium phragmitis</name>
    <dbReference type="NCBI Taxonomy" id="2202141"/>
    <lineage>
        <taxon>Bacteria</taxon>
        <taxon>Pseudomonadati</taxon>
        <taxon>Pseudomonadota</taxon>
        <taxon>Betaproteobacteria</taxon>
        <taxon>Neisseriales</taxon>
        <taxon>Chromobacteriaceae</taxon>
        <taxon>Chromobacterium</taxon>
    </lineage>
</organism>
<evidence type="ECO:0000313" key="6">
    <source>
        <dbReference type="EMBL" id="MEO9383618.1"/>
    </source>
</evidence>
<name>A0ABV0IR79_9NEIS</name>
<dbReference type="EMBL" id="JBDXMI010000001">
    <property type="protein sequence ID" value="MEO9383618.1"/>
    <property type="molecule type" value="Genomic_DNA"/>
</dbReference>
<dbReference type="InterPro" id="IPR003439">
    <property type="entry name" value="ABC_transporter-like_ATP-bd"/>
</dbReference>
<dbReference type="PROSITE" id="PS50893">
    <property type="entry name" value="ABC_TRANSPORTER_2"/>
    <property type="match status" value="1"/>
</dbReference>
<feature type="domain" description="ABC transporter" evidence="5">
    <location>
        <begin position="5"/>
        <end position="237"/>
    </location>
</feature>
<evidence type="ECO:0000256" key="4">
    <source>
        <dbReference type="ARBA" id="ARBA00022840"/>
    </source>
</evidence>
<evidence type="ECO:0000259" key="5">
    <source>
        <dbReference type="PROSITE" id="PS50893"/>
    </source>
</evidence>
<keyword evidence="3" id="KW-0547">Nucleotide-binding</keyword>
<keyword evidence="2" id="KW-0472">Membrane</keyword>
<dbReference type="SMART" id="SM00382">
    <property type="entry name" value="AAA"/>
    <property type="match status" value="1"/>
</dbReference>
<gene>
    <name evidence="6" type="ORF">ABI908_05735</name>
</gene>
<dbReference type="PROSITE" id="PS00211">
    <property type="entry name" value="ABC_TRANSPORTER_1"/>
    <property type="match status" value="1"/>
</dbReference>
<protein>
    <submittedName>
        <fullName evidence="6">ABC transporter ATP-binding protein</fullName>
    </submittedName>
</protein>
<evidence type="ECO:0000256" key="3">
    <source>
        <dbReference type="ARBA" id="ARBA00022741"/>
    </source>
</evidence>
<reference evidence="6 7" key="1">
    <citation type="submission" date="2024-05" db="EMBL/GenBank/DDBJ databases">
        <authorList>
            <person name="De Oliveira J.P."/>
            <person name="Noriler S.A."/>
            <person name="De Oliveira A.G."/>
            <person name="Sipoli D.S."/>
        </authorList>
    </citation>
    <scope>NUCLEOTIDE SEQUENCE [LARGE SCALE GENOMIC DNA]</scope>
    <source>
        <strain evidence="6 7">LABIM192</strain>
    </source>
</reference>
<dbReference type="Pfam" id="PF00005">
    <property type="entry name" value="ABC_tran"/>
    <property type="match status" value="1"/>
</dbReference>
<dbReference type="InterPro" id="IPR050093">
    <property type="entry name" value="ABC_SmlMolc_Importer"/>
</dbReference>
<keyword evidence="2" id="KW-1003">Cell membrane</keyword>
<comment type="caution">
    <text evidence="6">The sequence shown here is derived from an EMBL/GenBank/DDBJ whole genome shotgun (WGS) entry which is preliminary data.</text>
</comment>
<dbReference type="PANTHER" id="PTHR42781:SF4">
    <property type="entry name" value="SPERMIDINE_PUTRESCINE IMPORT ATP-BINDING PROTEIN POTA"/>
    <property type="match status" value="1"/>
</dbReference>
<evidence type="ECO:0000313" key="7">
    <source>
        <dbReference type="Proteomes" id="UP001462502"/>
    </source>
</evidence>
<dbReference type="Proteomes" id="UP001462502">
    <property type="component" value="Unassembled WGS sequence"/>
</dbReference>
<keyword evidence="7" id="KW-1185">Reference proteome</keyword>
<keyword evidence="1" id="KW-0813">Transport</keyword>
<dbReference type="Gene3D" id="3.40.50.300">
    <property type="entry name" value="P-loop containing nucleotide triphosphate hydrolases"/>
    <property type="match status" value="1"/>
</dbReference>
<dbReference type="InterPro" id="IPR027417">
    <property type="entry name" value="P-loop_NTPase"/>
</dbReference>
<keyword evidence="4 6" id="KW-0067">ATP-binding</keyword>
<sequence>MDKTLEFDSVSLAYGGRPVLDGMSFALEAGEIACLLGSSGCGKTTALRCIAGFETPAAGNIRLEGEMVSGGLAAVAAHRRRVGMVFQDHALFPHLTVAGNVAFGLSALGRGERKARVEETLRLVGLAEEAARYPHQLSGGQQQRVALARALAPRPRLLLLDEPFSNLDAELRERLAREVRAILKSQGIAALMVTHDQHEAFAIADKVGVLHQGRLQQWDTPDALYHGPANRYVAGFIG</sequence>
<evidence type="ECO:0000256" key="1">
    <source>
        <dbReference type="ARBA" id="ARBA00022448"/>
    </source>
</evidence>
<dbReference type="SUPFAM" id="SSF52540">
    <property type="entry name" value="P-loop containing nucleoside triphosphate hydrolases"/>
    <property type="match status" value="1"/>
</dbReference>
<dbReference type="PANTHER" id="PTHR42781">
    <property type="entry name" value="SPERMIDINE/PUTRESCINE IMPORT ATP-BINDING PROTEIN POTA"/>
    <property type="match status" value="1"/>
</dbReference>
<dbReference type="InterPro" id="IPR017871">
    <property type="entry name" value="ABC_transporter-like_CS"/>
</dbReference>